<organism evidence="2 3">
    <name type="scientific">Goodea atripinnis</name>
    <dbReference type="NCBI Taxonomy" id="208336"/>
    <lineage>
        <taxon>Eukaryota</taxon>
        <taxon>Metazoa</taxon>
        <taxon>Chordata</taxon>
        <taxon>Craniata</taxon>
        <taxon>Vertebrata</taxon>
        <taxon>Euteleostomi</taxon>
        <taxon>Actinopterygii</taxon>
        <taxon>Neopterygii</taxon>
        <taxon>Teleostei</taxon>
        <taxon>Neoteleostei</taxon>
        <taxon>Acanthomorphata</taxon>
        <taxon>Ovalentaria</taxon>
        <taxon>Atherinomorphae</taxon>
        <taxon>Cyprinodontiformes</taxon>
        <taxon>Goodeidae</taxon>
        <taxon>Goodea</taxon>
    </lineage>
</organism>
<proteinExistence type="predicted"/>
<name>A0ABV0PZ25_9TELE</name>
<evidence type="ECO:0000313" key="2">
    <source>
        <dbReference type="EMBL" id="MEQ2188777.1"/>
    </source>
</evidence>
<sequence length="274" mass="31542">MENGTYAESEQLPKLRTHVAGRALSMEDWVLSTDPSSTERSQRQSSRRRTVRKRNMSCTGDFTNRNYRHVESGRAHYSDDRHDSSILMQMLFFVSFSNLHSDASCLPLLTNGSRPLDAGKAVSLLRLCTLAFSGSFSFCVFSEVFCLRILLGHVRDESLSTNEIVRSKRLRTLSTTMSNERSVRTLDRVWTKAQVFSTYPDPKCWSGPRIEDVSMNSAHSLEEHYASVPRALRFYDSNSDEMDHESKFVPEDRYDHKDMFRESGPRLSEDFPRK</sequence>
<evidence type="ECO:0000313" key="3">
    <source>
        <dbReference type="Proteomes" id="UP001476798"/>
    </source>
</evidence>
<dbReference type="EMBL" id="JAHRIO010091525">
    <property type="protein sequence ID" value="MEQ2188777.1"/>
    <property type="molecule type" value="Genomic_DNA"/>
</dbReference>
<protein>
    <submittedName>
        <fullName evidence="2">Uncharacterized protein</fullName>
    </submittedName>
</protein>
<keyword evidence="3" id="KW-1185">Reference proteome</keyword>
<reference evidence="2 3" key="1">
    <citation type="submission" date="2021-06" db="EMBL/GenBank/DDBJ databases">
        <authorList>
            <person name="Palmer J.M."/>
        </authorList>
    </citation>
    <scope>NUCLEOTIDE SEQUENCE [LARGE SCALE GENOMIC DNA]</scope>
    <source>
        <strain evidence="2 3">GA_2019</strain>
        <tissue evidence="2">Muscle</tissue>
    </source>
</reference>
<evidence type="ECO:0000256" key="1">
    <source>
        <dbReference type="SAM" id="MobiDB-lite"/>
    </source>
</evidence>
<comment type="caution">
    <text evidence="2">The sequence shown here is derived from an EMBL/GenBank/DDBJ whole genome shotgun (WGS) entry which is preliminary data.</text>
</comment>
<feature type="region of interest" description="Disordered" evidence="1">
    <location>
        <begin position="240"/>
        <end position="274"/>
    </location>
</feature>
<feature type="compositionally biased region" description="Basic and acidic residues" evidence="1">
    <location>
        <begin position="244"/>
        <end position="274"/>
    </location>
</feature>
<dbReference type="Proteomes" id="UP001476798">
    <property type="component" value="Unassembled WGS sequence"/>
</dbReference>
<accession>A0ABV0PZ25</accession>
<feature type="region of interest" description="Disordered" evidence="1">
    <location>
        <begin position="31"/>
        <end position="53"/>
    </location>
</feature>
<gene>
    <name evidence="2" type="ORF">GOODEAATRI_018417</name>
</gene>